<name>A0ABV0NRU3_9TELE</name>
<proteinExistence type="predicted"/>
<reference evidence="1 2" key="1">
    <citation type="submission" date="2021-06" db="EMBL/GenBank/DDBJ databases">
        <authorList>
            <person name="Palmer J.M."/>
        </authorList>
    </citation>
    <scope>NUCLEOTIDE SEQUENCE [LARGE SCALE GENOMIC DNA]</scope>
    <source>
        <strain evidence="1 2">GA_2019</strain>
        <tissue evidence="1">Muscle</tissue>
    </source>
</reference>
<protein>
    <submittedName>
        <fullName evidence="1">Uncharacterized protein</fullName>
    </submittedName>
</protein>
<accession>A0ABV0NRU3</accession>
<gene>
    <name evidence="1" type="ORF">GOODEAATRI_033309</name>
</gene>
<organism evidence="1 2">
    <name type="scientific">Goodea atripinnis</name>
    <dbReference type="NCBI Taxonomy" id="208336"/>
    <lineage>
        <taxon>Eukaryota</taxon>
        <taxon>Metazoa</taxon>
        <taxon>Chordata</taxon>
        <taxon>Craniata</taxon>
        <taxon>Vertebrata</taxon>
        <taxon>Euteleostomi</taxon>
        <taxon>Actinopterygii</taxon>
        <taxon>Neopterygii</taxon>
        <taxon>Teleostei</taxon>
        <taxon>Neoteleostei</taxon>
        <taxon>Acanthomorphata</taxon>
        <taxon>Ovalentaria</taxon>
        <taxon>Atherinomorphae</taxon>
        <taxon>Cyprinodontiformes</taxon>
        <taxon>Goodeidae</taxon>
        <taxon>Goodea</taxon>
    </lineage>
</organism>
<sequence>MTHLRAEFDVEGRPLQSTGFSKIEIVTTTEEVEGIEVVGVLESAGEGMLELLLADGKSPEIAEELWGPFEEHLEKGKLFVNVKMENNKIVEIRAVQKKATDE</sequence>
<evidence type="ECO:0000313" key="1">
    <source>
        <dbReference type="EMBL" id="MEQ2173564.1"/>
    </source>
</evidence>
<evidence type="ECO:0000313" key="2">
    <source>
        <dbReference type="Proteomes" id="UP001476798"/>
    </source>
</evidence>
<keyword evidence="2" id="KW-1185">Reference proteome</keyword>
<dbReference type="Proteomes" id="UP001476798">
    <property type="component" value="Unassembled WGS sequence"/>
</dbReference>
<dbReference type="EMBL" id="JAHRIO010046782">
    <property type="protein sequence ID" value="MEQ2173564.1"/>
    <property type="molecule type" value="Genomic_DNA"/>
</dbReference>
<comment type="caution">
    <text evidence="1">The sequence shown here is derived from an EMBL/GenBank/DDBJ whole genome shotgun (WGS) entry which is preliminary data.</text>
</comment>